<evidence type="ECO:0008006" key="4">
    <source>
        <dbReference type="Google" id="ProtNLM"/>
    </source>
</evidence>
<dbReference type="InParanoid" id="A0A0C2T3G0"/>
<evidence type="ECO:0000313" key="3">
    <source>
        <dbReference type="Proteomes" id="UP000054549"/>
    </source>
</evidence>
<dbReference type="Proteomes" id="UP000054549">
    <property type="component" value="Unassembled WGS sequence"/>
</dbReference>
<dbReference type="HOGENOM" id="CLU_2849187_0_0_1"/>
<feature type="chain" id="PRO_5002167788" description="Secreted protein" evidence="1">
    <location>
        <begin position="26"/>
        <end position="65"/>
    </location>
</feature>
<evidence type="ECO:0000256" key="1">
    <source>
        <dbReference type="SAM" id="SignalP"/>
    </source>
</evidence>
<evidence type="ECO:0000313" key="2">
    <source>
        <dbReference type="EMBL" id="KIL61014.1"/>
    </source>
</evidence>
<name>A0A0C2T3G0_AMAMK</name>
<feature type="signal peptide" evidence="1">
    <location>
        <begin position="1"/>
        <end position="25"/>
    </location>
</feature>
<organism evidence="2 3">
    <name type="scientific">Amanita muscaria (strain Koide BX008)</name>
    <dbReference type="NCBI Taxonomy" id="946122"/>
    <lineage>
        <taxon>Eukaryota</taxon>
        <taxon>Fungi</taxon>
        <taxon>Dikarya</taxon>
        <taxon>Basidiomycota</taxon>
        <taxon>Agaricomycotina</taxon>
        <taxon>Agaricomycetes</taxon>
        <taxon>Agaricomycetidae</taxon>
        <taxon>Agaricales</taxon>
        <taxon>Pluteineae</taxon>
        <taxon>Amanitaceae</taxon>
        <taxon>Amanita</taxon>
    </lineage>
</organism>
<keyword evidence="3" id="KW-1185">Reference proteome</keyword>
<proteinExistence type="predicted"/>
<keyword evidence="1" id="KW-0732">Signal</keyword>
<reference evidence="2 3" key="1">
    <citation type="submission" date="2014-04" db="EMBL/GenBank/DDBJ databases">
        <title>Evolutionary Origins and Diversification of the Mycorrhizal Mutualists.</title>
        <authorList>
            <consortium name="DOE Joint Genome Institute"/>
            <consortium name="Mycorrhizal Genomics Consortium"/>
            <person name="Kohler A."/>
            <person name="Kuo A."/>
            <person name="Nagy L.G."/>
            <person name="Floudas D."/>
            <person name="Copeland A."/>
            <person name="Barry K.W."/>
            <person name="Cichocki N."/>
            <person name="Veneault-Fourrey C."/>
            <person name="LaButti K."/>
            <person name="Lindquist E.A."/>
            <person name="Lipzen A."/>
            <person name="Lundell T."/>
            <person name="Morin E."/>
            <person name="Murat C."/>
            <person name="Riley R."/>
            <person name="Ohm R."/>
            <person name="Sun H."/>
            <person name="Tunlid A."/>
            <person name="Henrissat B."/>
            <person name="Grigoriev I.V."/>
            <person name="Hibbett D.S."/>
            <person name="Martin F."/>
        </authorList>
    </citation>
    <scope>NUCLEOTIDE SEQUENCE [LARGE SCALE GENOMIC DNA]</scope>
    <source>
        <strain evidence="2 3">Koide BX008</strain>
    </source>
</reference>
<accession>A0A0C2T3G0</accession>
<sequence>MNLAASLFPILSHIGLILWIKLTERYSPVPSHSRPDGDVVRGLCGFCAQVKRLMAPPPFFFPCSC</sequence>
<gene>
    <name evidence="2" type="ORF">M378DRAFT_167523</name>
</gene>
<protein>
    <recommendedName>
        <fullName evidence="4">Secreted protein</fullName>
    </recommendedName>
</protein>
<dbReference type="AlphaFoldDB" id="A0A0C2T3G0"/>
<dbReference type="EMBL" id="KN818290">
    <property type="protein sequence ID" value="KIL61014.1"/>
    <property type="molecule type" value="Genomic_DNA"/>
</dbReference>